<reference evidence="2" key="1">
    <citation type="submission" date="2016-07" db="EMBL/GenBank/DDBJ databases">
        <authorList>
            <person name="Florea S."/>
            <person name="Webb J.S."/>
            <person name="Jaromczyk J."/>
            <person name="Schardl C.L."/>
        </authorList>
    </citation>
    <scope>NUCLEOTIDE SEQUENCE [LARGE SCALE GENOMIC DNA]</scope>
    <source>
        <strain evidence="2">CDC-D5610</strain>
    </source>
</reference>
<accession>A0A222P3J2</accession>
<evidence type="ECO:0008006" key="3">
    <source>
        <dbReference type="Google" id="ProtNLM"/>
    </source>
</evidence>
<dbReference type="KEGG" id="lcd:clem_09370"/>
<evidence type="ECO:0000313" key="1">
    <source>
        <dbReference type="EMBL" id="ASQ46424.1"/>
    </source>
</evidence>
<evidence type="ECO:0000313" key="2">
    <source>
        <dbReference type="Proteomes" id="UP000201728"/>
    </source>
</evidence>
<dbReference type="OrthoDB" id="5634725at2"/>
<dbReference type="RefSeq" id="WP_094091283.1">
    <property type="nucleotide sequence ID" value="NZ_CP016397.1"/>
</dbReference>
<gene>
    <name evidence="1" type="ORF">clem_09370</name>
</gene>
<dbReference type="EMBL" id="CP016397">
    <property type="protein sequence ID" value="ASQ46424.1"/>
    <property type="molecule type" value="Genomic_DNA"/>
</dbReference>
<name>A0A222P3J2_9GAMM</name>
<dbReference type="Proteomes" id="UP000201728">
    <property type="component" value="Chromosome"/>
</dbReference>
<dbReference type="SUPFAM" id="SSF53756">
    <property type="entry name" value="UDP-Glycosyltransferase/glycogen phosphorylase"/>
    <property type="match status" value="1"/>
</dbReference>
<keyword evidence="2" id="KW-1185">Reference proteome</keyword>
<organism evidence="1 2">
    <name type="scientific">Legionella clemsonensis</name>
    <dbReference type="NCBI Taxonomy" id="1867846"/>
    <lineage>
        <taxon>Bacteria</taxon>
        <taxon>Pseudomonadati</taxon>
        <taxon>Pseudomonadota</taxon>
        <taxon>Gammaproteobacteria</taxon>
        <taxon>Legionellales</taxon>
        <taxon>Legionellaceae</taxon>
        <taxon>Legionella</taxon>
    </lineage>
</organism>
<sequence>MIKRKILITARDVGAAINIIEIIKSISSRSDCEMYIYTQPPASRYFANFNIPHHLIPQAIAKTADDEDANFLIKHAQQLIDESQPDIILCGLSTPGDAGIDEALIKVAKNKMPTIVMQDFWGEVNDFFGVCADYYFCLDDDAKNLTEKRYPCQGIVIGSPRHSWYETLDLLKLREQLREEINVSSSEIVVGLFGQSLHQLVGYQETLAEFLQTLYQVHPGVTIVYRQHPRESQEQAQRTLRLLKQSQLKIIKHEHNKVEYSLILCDVVSSILSNCLYDSCYLNFFSSIPLITPVALCYKTDIRQHLNNFNMIEASPYKAKNLALICDEQKPDGKTVENMLSAHYQENYWFASKKLENPQHAAERALENIINIIDLNLA</sequence>
<dbReference type="AlphaFoldDB" id="A0A222P3J2"/>
<proteinExistence type="predicted"/>
<protein>
    <recommendedName>
        <fullName evidence="3">Capsule polysaccharide biosynthesis protein</fullName>
    </recommendedName>
</protein>